<gene>
    <name evidence="2" type="ORF">ADIS_3084</name>
</gene>
<evidence type="ECO:0000313" key="2">
    <source>
        <dbReference type="EMBL" id="EON76634.1"/>
    </source>
</evidence>
<comment type="caution">
    <text evidence="2">The sequence shown here is derived from an EMBL/GenBank/DDBJ whole genome shotgun (WGS) entry which is preliminary data.</text>
</comment>
<dbReference type="Pfam" id="PF13185">
    <property type="entry name" value="GAF_2"/>
    <property type="match status" value="1"/>
</dbReference>
<organism evidence="2 3">
    <name type="scientific">Lunatimonas lonarensis</name>
    <dbReference type="NCBI Taxonomy" id="1232681"/>
    <lineage>
        <taxon>Bacteria</taxon>
        <taxon>Pseudomonadati</taxon>
        <taxon>Bacteroidota</taxon>
        <taxon>Cytophagia</taxon>
        <taxon>Cytophagales</taxon>
        <taxon>Cyclobacteriaceae</taxon>
    </lineage>
</organism>
<dbReference type="Gene3D" id="3.30.450.40">
    <property type="match status" value="1"/>
</dbReference>
<reference evidence="2 3" key="1">
    <citation type="submission" date="2013-02" db="EMBL/GenBank/DDBJ databases">
        <title>A novel strain isolated from Lonar lake, Maharashtra, India.</title>
        <authorList>
            <person name="Singh A."/>
        </authorList>
    </citation>
    <scope>NUCLEOTIDE SEQUENCE [LARGE SCALE GENOMIC DNA]</scope>
    <source>
        <strain evidence="2 3">AK24</strain>
    </source>
</reference>
<proteinExistence type="predicted"/>
<feature type="domain" description="GAF" evidence="1">
    <location>
        <begin position="33"/>
        <end position="153"/>
    </location>
</feature>
<dbReference type="Proteomes" id="UP000013909">
    <property type="component" value="Unassembled WGS sequence"/>
</dbReference>
<dbReference type="AlphaFoldDB" id="R7ZRM7"/>
<dbReference type="STRING" id="1232681.ADIS_3084"/>
<evidence type="ECO:0000259" key="1">
    <source>
        <dbReference type="Pfam" id="PF13185"/>
    </source>
</evidence>
<dbReference type="PATRIC" id="fig|1288963.3.peg.3079"/>
<accession>R7ZRM7</accession>
<name>R7ZRM7_9BACT</name>
<dbReference type="OrthoDB" id="851005at2"/>
<dbReference type="InterPro" id="IPR003018">
    <property type="entry name" value="GAF"/>
</dbReference>
<sequence>MTIEAKIDQLIELISDSSEALWGVWLGETLACFGCSTGTIHTLENGTTILRLQAHVGVPDFLLPKMSEVPIGKGMAGIAAERKQAVQVCNLQTDDSGVVRPGAKDTKVEGAITVPLLFNGELYGTLGIAKKEPYEFTDEEVSALMRLATSMAQKVA</sequence>
<evidence type="ECO:0000313" key="3">
    <source>
        <dbReference type="Proteomes" id="UP000013909"/>
    </source>
</evidence>
<dbReference type="SUPFAM" id="SSF55781">
    <property type="entry name" value="GAF domain-like"/>
    <property type="match status" value="1"/>
</dbReference>
<dbReference type="InterPro" id="IPR029016">
    <property type="entry name" value="GAF-like_dom_sf"/>
</dbReference>
<dbReference type="EMBL" id="AQHR01000085">
    <property type="protein sequence ID" value="EON76634.1"/>
    <property type="molecule type" value="Genomic_DNA"/>
</dbReference>
<keyword evidence="3" id="KW-1185">Reference proteome</keyword>
<protein>
    <submittedName>
        <fullName evidence="2">Signal transduction protein containing GAF and PtsI domain</fullName>
    </submittedName>
</protein>